<reference evidence="7 8" key="2">
    <citation type="submission" date="2019-11" db="EMBL/GenBank/DDBJ databases">
        <authorList>
            <person name="Lu H."/>
        </authorList>
    </citation>
    <scope>NUCLEOTIDE SEQUENCE [LARGE SCALE GENOMIC DNA]</scope>
    <source>
        <strain evidence="7 8">FIM1</strain>
    </source>
</reference>
<sequence length="160" mass="18125">MSGIITTIFKILLSVIVTVVLGLSSGLVTRTSINTWYPTLHKPWFNPPNWLFPVAWTILYILMGIAAGLVWSDIHTDPEAKPALKFYIAQLVLNMLWSFIFFGCQSPGLALSEIITLWIAIYITRHQFQQVSGLAGLLFLPYLLWVSYALLLNAAIWWLN</sequence>
<name>A0ABX6ETJ0_KLUMA</name>
<dbReference type="InterPro" id="IPR004307">
    <property type="entry name" value="TspO_MBR"/>
</dbReference>
<evidence type="ECO:0000256" key="3">
    <source>
        <dbReference type="ARBA" id="ARBA00022692"/>
    </source>
</evidence>
<protein>
    <submittedName>
        <fullName evidence="7">Protein crtK</fullName>
    </submittedName>
</protein>
<gene>
    <name evidence="7" type="primary">crtK</name>
    <name evidence="7" type="ORF">FIM1_860</name>
</gene>
<dbReference type="PANTHER" id="PTHR10057:SF0">
    <property type="entry name" value="TRANSLOCATOR PROTEIN"/>
    <property type="match status" value="1"/>
</dbReference>
<dbReference type="InterPro" id="IPR038330">
    <property type="entry name" value="TspO/MBR-related_sf"/>
</dbReference>
<dbReference type="PIRSF" id="PIRSF005859">
    <property type="entry name" value="PBR"/>
    <property type="match status" value="1"/>
</dbReference>
<comment type="similarity">
    <text evidence="2">Belongs to the TspO/BZRP family.</text>
</comment>
<evidence type="ECO:0000256" key="6">
    <source>
        <dbReference type="SAM" id="Phobius"/>
    </source>
</evidence>
<accession>A0ABX6ETJ0</accession>
<keyword evidence="8" id="KW-1185">Reference proteome</keyword>
<feature type="transmembrane region" description="Helical" evidence="6">
    <location>
        <begin position="83"/>
        <end position="102"/>
    </location>
</feature>
<evidence type="ECO:0000256" key="5">
    <source>
        <dbReference type="ARBA" id="ARBA00023136"/>
    </source>
</evidence>
<dbReference type="Gene3D" id="1.20.1260.100">
    <property type="entry name" value="TspO/MBR protein"/>
    <property type="match status" value="1"/>
</dbReference>
<evidence type="ECO:0000313" key="7">
    <source>
        <dbReference type="EMBL" id="QGN14204.1"/>
    </source>
</evidence>
<keyword evidence="4 6" id="KW-1133">Transmembrane helix</keyword>
<evidence type="ECO:0000256" key="4">
    <source>
        <dbReference type="ARBA" id="ARBA00022989"/>
    </source>
</evidence>
<dbReference type="CDD" id="cd15904">
    <property type="entry name" value="TSPO_MBR"/>
    <property type="match status" value="1"/>
</dbReference>
<dbReference type="EMBL" id="CP015055">
    <property type="protein sequence ID" value="QGN14204.1"/>
    <property type="molecule type" value="Genomic_DNA"/>
</dbReference>
<keyword evidence="5 6" id="KW-0472">Membrane</keyword>
<feature type="transmembrane region" description="Helical" evidence="6">
    <location>
        <begin position="50"/>
        <end position="71"/>
    </location>
</feature>
<feature type="transmembrane region" description="Helical" evidence="6">
    <location>
        <begin position="137"/>
        <end position="159"/>
    </location>
</feature>
<dbReference type="Proteomes" id="UP000422736">
    <property type="component" value="Chromosome 2"/>
</dbReference>
<dbReference type="Pfam" id="PF03073">
    <property type="entry name" value="TspO_MBR"/>
    <property type="match status" value="1"/>
</dbReference>
<reference evidence="7 8" key="1">
    <citation type="submission" date="2016-03" db="EMBL/GenBank/DDBJ databases">
        <title>How can Kluyveromyces marxianus grow so fast - potential evolutionary course in Saccharomyces Complex revealed by comparative genomics.</title>
        <authorList>
            <person name="Mo W."/>
            <person name="Lu W."/>
            <person name="Yang X."/>
            <person name="Qi J."/>
            <person name="Lv H."/>
        </authorList>
    </citation>
    <scope>NUCLEOTIDE SEQUENCE [LARGE SCALE GENOMIC DNA]</scope>
    <source>
        <strain evidence="7 8">FIM1</strain>
    </source>
</reference>
<proteinExistence type="inferred from homology"/>
<keyword evidence="3 6" id="KW-0812">Transmembrane</keyword>
<evidence type="ECO:0000313" key="8">
    <source>
        <dbReference type="Proteomes" id="UP000422736"/>
    </source>
</evidence>
<evidence type="ECO:0000256" key="2">
    <source>
        <dbReference type="ARBA" id="ARBA00007524"/>
    </source>
</evidence>
<evidence type="ECO:0000256" key="1">
    <source>
        <dbReference type="ARBA" id="ARBA00004141"/>
    </source>
</evidence>
<comment type="subcellular location">
    <subcellularLocation>
        <location evidence="1">Membrane</location>
        <topology evidence="1">Multi-pass membrane protein</topology>
    </subcellularLocation>
</comment>
<dbReference type="PANTHER" id="PTHR10057">
    <property type="entry name" value="PERIPHERAL-TYPE BENZODIAZEPINE RECEPTOR"/>
    <property type="match status" value="1"/>
</dbReference>
<organism evidence="7 8">
    <name type="scientific">Kluyveromyces marxianus</name>
    <name type="common">Yeast</name>
    <name type="synonym">Candida kefyr</name>
    <dbReference type="NCBI Taxonomy" id="4911"/>
    <lineage>
        <taxon>Eukaryota</taxon>
        <taxon>Fungi</taxon>
        <taxon>Dikarya</taxon>
        <taxon>Ascomycota</taxon>
        <taxon>Saccharomycotina</taxon>
        <taxon>Saccharomycetes</taxon>
        <taxon>Saccharomycetales</taxon>
        <taxon>Saccharomycetaceae</taxon>
        <taxon>Kluyveromyces</taxon>
    </lineage>
</organism>